<gene>
    <name evidence="1" type="ORF">CQW49_07710</name>
</gene>
<proteinExistence type="predicted"/>
<name>A0A2D2CYH0_METT3</name>
<evidence type="ECO:0000313" key="1">
    <source>
        <dbReference type="EMBL" id="ATQ67791.1"/>
    </source>
</evidence>
<dbReference type="RefSeq" id="WP_003611120.1">
    <property type="nucleotide sequence ID" value="NZ_ADVE02000001.1"/>
</dbReference>
<sequence length="113" mass="12520">MTRLIDSYPEIMSVFGREDVNGKLNEYLREALEALEDAPGDKAKATVTLDMNFTRDGDKISIVPIVKSKLPPEPGFRGTTCWLVDGKISVQHPSQLDMFTGPREVTPRARDAG</sequence>
<dbReference type="AlphaFoldDB" id="A0A2D2CYH0"/>
<reference evidence="2" key="1">
    <citation type="submission" date="2017-10" db="EMBL/GenBank/DDBJ databases">
        <title>Completed PacBio SMRT sequence of Methylosinus trichosporium OB3b reveals presence of a third large plasmid.</title>
        <authorList>
            <person name="Charles T.C."/>
            <person name="Lynch M.D.J."/>
            <person name="Heil J.R."/>
            <person name="Cheng J."/>
        </authorList>
    </citation>
    <scope>NUCLEOTIDE SEQUENCE [LARGE SCALE GENOMIC DNA]</scope>
    <source>
        <strain evidence="2">OB3b</strain>
    </source>
</reference>
<accession>A0A2D2CYH0</accession>
<dbReference type="KEGG" id="mtw:CQW49_07710"/>
<dbReference type="STRING" id="595536.GCA_000178815_03611"/>
<dbReference type="EMBL" id="CP023737">
    <property type="protein sequence ID" value="ATQ67791.1"/>
    <property type="molecule type" value="Genomic_DNA"/>
</dbReference>
<evidence type="ECO:0000313" key="2">
    <source>
        <dbReference type="Proteomes" id="UP000230709"/>
    </source>
</evidence>
<protein>
    <submittedName>
        <fullName evidence="1">Uncharacterized protein</fullName>
    </submittedName>
</protein>
<dbReference type="Proteomes" id="UP000230709">
    <property type="component" value="Chromosome"/>
</dbReference>
<organism evidence="1 2">
    <name type="scientific">Methylosinus trichosporium (strain ATCC 35070 / NCIMB 11131 / UNIQEM 75 / OB3b)</name>
    <dbReference type="NCBI Taxonomy" id="595536"/>
    <lineage>
        <taxon>Bacteria</taxon>
        <taxon>Pseudomonadati</taxon>
        <taxon>Pseudomonadota</taxon>
        <taxon>Alphaproteobacteria</taxon>
        <taxon>Hyphomicrobiales</taxon>
        <taxon>Methylocystaceae</taxon>
        <taxon>Methylosinus</taxon>
    </lineage>
</organism>
<keyword evidence="2" id="KW-1185">Reference proteome</keyword>